<evidence type="ECO:0000313" key="2">
    <source>
        <dbReference type="Proteomes" id="UP000076420"/>
    </source>
</evidence>
<dbReference type="KEGG" id="bgt:106079055"/>
<dbReference type="AlphaFoldDB" id="A0A2C9M8R9"/>
<reference evidence="1" key="1">
    <citation type="submission" date="2020-05" db="UniProtKB">
        <authorList>
            <consortium name="EnsemblMetazoa"/>
        </authorList>
    </citation>
    <scope>IDENTIFICATION</scope>
    <source>
        <strain evidence="1">BB02</strain>
    </source>
</reference>
<dbReference type="VEuPathDB" id="VectorBase:BGLB039876"/>
<sequence length="228" mass="25811">ADLWINNREVKGISYFGRMCSDDGTSSSVVEDMGDYYCIYTTARALAVSMSATIDGVYNNCSSEDFYLMSNQFSNITDSSVLNPWKLSNCTIESIVMFISSLENTSSSRHACLLNTTVTHVSDVSSRLLGQEIYPDKQCQLKYGKTSYDCQVVQVGLTTYYAFHQFSSKPAHKNLFTDVLKYDVDVIIIMIERQRSMTDRYRPTCLAEFPENHSSRIELGIETFIVID</sequence>
<dbReference type="VEuPathDB" id="VectorBase:BGLAX_036910"/>
<organism evidence="1 2">
    <name type="scientific">Biomphalaria glabrata</name>
    <name type="common">Bloodfluke planorb</name>
    <name type="synonym">Freshwater snail</name>
    <dbReference type="NCBI Taxonomy" id="6526"/>
    <lineage>
        <taxon>Eukaryota</taxon>
        <taxon>Metazoa</taxon>
        <taxon>Spiralia</taxon>
        <taxon>Lophotrochozoa</taxon>
        <taxon>Mollusca</taxon>
        <taxon>Gastropoda</taxon>
        <taxon>Heterobranchia</taxon>
        <taxon>Euthyneura</taxon>
        <taxon>Panpulmonata</taxon>
        <taxon>Hygrophila</taxon>
        <taxon>Lymnaeoidea</taxon>
        <taxon>Planorbidae</taxon>
        <taxon>Biomphalaria</taxon>
    </lineage>
</organism>
<dbReference type="GO" id="GO:0008237">
    <property type="term" value="F:metallopeptidase activity"/>
    <property type="evidence" value="ECO:0007669"/>
    <property type="project" value="InterPro"/>
</dbReference>
<accession>A0A2C9M8R9</accession>
<protein>
    <submittedName>
        <fullName evidence="1">Uncharacterized protein</fullName>
    </submittedName>
</protein>
<proteinExistence type="predicted"/>
<gene>
    <name evidence="1" type="primary">106079055</name>
</gene>
<dbReference type="SUPFAM" id="SSF55486">
    <property type="entry name" value="Metalloproteases ('zincins'), catalytic domain"/>
    <property type="match status" value="1"/>
</dbReference>
<dbReference type="InterPro" id="IPR024079">
    <property type="entry name" value="MetalloPept_cat_dom_sf"/>
</dbReference>
<dbReference type="Gene3D" id="3.40.390.10">
    <property type="entry name" value="Collagenase (Catalytic Domain)"/>
    <property type="match status" value="1"/>
</dbReference>
<name>A0A2C9M8R9_BIOGL</name>
<evidence type="ECO:0000313" key="1">
    <source>
        <dbReference type="EnsemblMetazoa" id="BGLB039876-PA"/>
    </source>
</evidence>
<dbReference type="EnsemblMetazoa" id="BGLB039876-RA">
    <property type="protein sequence ID" value="BGLB039876-PA"/>
    <property type="gene ID" value="BGLB039876"/>
</dbReference>
<dbReference type="Proteomes" id="UP000076420">
    <property type="component" value="Unassembled WGS sequence"/>
</dbReference>